<dbReference type="EMBL" id="CP163441">
    <property type="protein sequence ID" value="XDQ46013.1"/>
    <property type="molecule type" value="Genomic_DNA"/>
</dbReference>
<dbReference type="RefSeq" id="WP_369224900.1">
    <property type="nucleotide sequence ID" value="NZ_CP163441.1"/>
</dbReference>
<proteinExistence type="predicted"/>
<sequence length="344" mass="33889">MADEQYKWLNRVTADRLLRGESLEAVEASARDQAERLAGALGELSARVAPATTELPGEEAALAAFRKARESAEDAGTVVAAQSGGPGRDADAGLFRIAAGARPARVPRRFRPARLGLAAALTAGMVGGIAVAAGTGVLPTPFDDNRPGPAASVSAAGTPARPQGSQSPDSLPGGETGTPSSHAASGGSGQNPPGSTGKPKTRDTASPGLPVGGWSGALASCRAIQGGKSLGAERRRALEGLAGGAGRVDKFCKAVLGTGLNGKGEPSGDGKGRDNGQGGQGDGNGSGGDDEGWPGRGVGGTGGTGWGRGDHHHQDGVATPAPTGLAPLPQSRPATSPSPTYSAL</sequence>
<feature type="region of interest" description="Disordered" evidence="1">
    <location>
        <begin position="257"/>
        <end position="344"/>
    </location>
</feature>
<feature type="compositionally biased region" description="Polar residues" evidence="1">
    <location>
        <begin position="332"/>
        <end position="344"/>
    </location>
</feature>
<dbReference type="AlphaFoldDB" id="A0AB39QXF5"/>
<accession>A0AB39QXF5</accession>
<evidence type="ECO:0000256" key="2">
    <source>
        <dbReference type="SAM" id="Phobius"/>
    </source>
</evidence>
<feature type="compositionally biased region" description="Gly residues" evidence="1">
    <location>
        <begin position="294"/>
        <end position="307"/>
    </location>
</feature>
<gene>
    <name evidence="3" type="ORF">AB5J52_29245</name>
</gene>
<reference evidence="3" key="1">
    <citation type="submission" date="2024-07" db="EMBL/GenBank/DDBJ databases">
        <authorList>
            <person name="Yu S.T."/>
        </authorList>
    </citation>
    <scope>NUCLEOTIDE SEQUENCE</scope>
    <source>
        <strain evidence="3">R39</strain>
    </source>
</reference>
<feature type="transmembrane region" description="Helical" evidence="2">
    <location>
        <begin position="115"/>
        <end position="138"/>
    </location>
</feature>
<evidence type="ECO:0008006" key="4">
    <source>
        <dbReference type="Google" id="ProtNLM"/>
    </source>
</evidence>
<feature type="compositionally biased region" description="Low complexity" evidence="1">
    <location>
        <begin position="318"/>
        <end position="329"/>
    </location>
</feature>
<name>A0AB39QXF5_9ACTN</name>
<protein>
    <recommendedName>
        <fullName evidence="4">Extensin</fullName>
    </recommendedName>
</protein>
<keyword evidence="2" id="KW-0472">Membrane</keyword>
<organism evidence="3">
    <name type="scientific">Streptomyces sp. R39</name>
    <dbReference type="NCBI Taxonomy" id="3238631"/>
    <lineage>
        <taxon>Bacteria</taxon>
        <taxon>Bacillati</taxon>
        <taxon>Actinomycetota</taxon>
        <taxon>Actinomycetes</taxon>
        <taxon>Kitasatosporales</taxon>
        <taxon>Streptomycetaceae</taxon>
        <taxon>Streptomyces</taxon>
    </lineage>
</organism>
<evidence type="ECO:0000313" key="3">
    <source>
        <dbReference type="EMBL" id="XDQ46013.1"/>
    </source>
</evidence>
<feature type="region of interest" description="Disordered" evidence="1">
    <location>
        <begin position="140"/>
        <end position="216"/>
    </location>
</feature>
<feature type="compositionally biased region" description="Gly residues" evidence="1">
    <location>
        <begin position="275"/>
        <end position="287"/>
    </location>
</feature>
<keyword evidence="2" id="KW-0812">Transmembrane</keyword>
<keyword evidence="2" id="KW-1133">Transmembrane helix</keyword>
<evidence type="ECO:0000256" key="1">
    <source>
        <dbReference type="SAM" id="MobiDB-lite"/>
    </source>
</evidence>